<evidence type="ECO:0000259" key="1">
    <source>
        <dbReference type="Pfam" id="PF05171"/>
    </source>
</evidence>
<feature type="domain" description="Haemin-degrading HemS/ChuX" evidence="1">
    <location>
        <begin position="207"/>
        <end position="338"/>
    </location>
</feature>
<dbReference type="Pfam" id="PF05171">
    <property type="entry name" value="HemS"/>
    <property type="match status" value="2"/>
</dbReference>
<organism evidence="2 3">
    <name type="scientific">Aquitalea magnusonii</name>
    <dbReference type="NCBI Taxonomy" id="332411"/>
    <lineage>
        <taxon>Bacteria</taxon>
        <taxon>Pseudomonadati</taxon>
        <taxon>Pseudomonadota</taxon>
        <taxon>Betaproteobacteria</taxon>
        <taxon>Neisseriales</taxon>
        <taxon>Chromobacteriaceae</taxon>
        <taxon>Aquitalea</taxon>
    </lineage>
</organism>
<evidence type="ECO:0000313" key="2">
    <source>
        <dbReference type="EMBL" id="BBF86566.1"/>
    </source>
</evidence>
<name>A0A3G9GN37_9NEIS</name>
<reference evidence="3" key="3">
    <citation type="journal article" date="2017" name="Plant Physiol. Biochem.">
        <title>Differential oxidative and antioxidative response of duckweed Lemna minor toward plant growth promoting/inhibiting bacteria.</title>
        <authorList>
            <person name="Ishizawa H."/>
            <person name="Kuroda M."/>
            <person name="Morikawa M."/>
            <person name="Ike M."/>
        </authorList>
    </citation>
    <scope>NUCLEOTIDE SEQUENCE [LARGE SCALE GENOMIC DNA]</scope>
    <source>
        <strain evidence="3">H3</strain>
    </source>
</reference>
<dbReference type="RefSeq" id="WP_089085691.1">
    <property type="nucleotide sequence ID" value="NZ_AP018823.1"/>
</dbReference>
<accession>A0A3G9GN37</accession>
<keyword evidence="3" id="KW-1185">Reference proteome</keyword>
<dbReference type="AlphaFoldDB" id="A0A3G9GN37"/>
<feature type="domain" description="Haemin-degrading HemS/ChuX" evidence="1">
    <location>
        <begin position="31"/>
        <end position="155"/>
    </location>
</feature>
<dbReference type="CDD" id="cd16830">
    <property type="entry name" value="HemS-like_N"/>
    <property type="match status" value="1"/>
</dbReference>
<dbReference type="CDD" id="cd16831">
    <property type="entry name" value="HemS-like_C"/>
    <property type="match status" value="1"/>
</dbReference>
<proteinExistence type="predicted"/>
<dbReference type="EMBL" id="AP018823">
    <property type="protein sequence ID" value="BBF86566.1"/>
    <property type="molecule type" value="Genomic_DNA"/>
</dbReference>
<dbReference type="KEGG" id="amah:DLM_2965"/>
<dbReference type="SUPFAM" id="SSF144064">
    <property type="entry name" value="Heme iron utilization protein-like"/>
    <property type="match status" value="1"/>
</dbReference>
<dbReference type="InterPro" id="IPR007845">
    <property type="entry name" value="HemS/ChuX_dom"/>
</dbReference>
<evidence type="ECO:0000313" key="3">
    <source>
        <dbReference type="Proteomes" id="UP000198290"/>
    </source>
</evidence>
<dbReference type="OrthoDB" id="316630at2"/>
<gene>
    <name evidence="2" type="ORF">DLM_2965</name>
</gene>
<dbReference type="InterPro" id="IPR053733">
    <property type="entry name" value="Heme_Transport_Util_sf"/>
</dbReference>
<dbReference type="Gene3D" id="3.40.1570.10">
    <property type="entry name" value="HemS/ChuS/ChuX like domains"/>
    <property type="match status" value="2"/>
</dbReference>
<sequence length="347" mass="38005">MSTPTLLQRYQQLRQEQSQLRQRDAARALGVSEAALVACLPQTIALHCQPAQLLPALAALGQLKSITRNQVVVHETQGAYRNLTLSEKTGLVLNPDGLDLRLFLTHWQHAYALRQPGPQGLLHSLQFFDAQGEAINKLYLLEEDKLPAWEKLVQTHRMQADAPAPAGISIAAQPHVAASSDTSGFADAWLALQDVHHFHALLKRYGLKRQQAFRLAPPGFAHRLHGSALTALLEGAAASALPIMAFVGNRGMVQIHTGPIKSVRRVGPWLNVLDPAFNLHILEDEITELWLVRRPTRDGVITSVEAFDAAGESVLSFFGQRREGEAELPAWRALAAALPAQEAQHAA</sequence>
<reference evidence="2 3" key="2">
    <citation type="journal article" date="2017" name="Genome Announc.">
        <title>Draft genome sequence of Aquitalea magnusonii strain H3, a plant growth-promoting bacterium of duckweed Lemna minor.</title>
        <authorList>
            <person name="Ishizawa H."/>
            <person name="Kuroda M."/>
            <person name="Ike M."/>
        </authorList>
    </citation>
    <scope>NUCLEOTIDE SEQUENCE [LARGE SCALE GENOMIC DNA]</scope>
    <source>
        <strain evidence="2 3">H3</strain>
    </source>
</reference>
<dbReference type="GO" id="GO:0006826">
    <property type="term" value="P:iron ion transport"/>
    <property type="evidence" value="ECO:0007669"/>
    <property type="project" value="InterPro"/>
</dbReference>
<protein>
    <submittedName>
        <fullName evidence="2">Hemin transport protein HmuS</fullName>
    </submittedName>
</protein>
<dbReference type="Proteomes" id="UP000198290">
    <property type="component" value="Chromosome"/>
</dbReference>
<reference evidence="3" key="1">
    <citation type="journal article" date="2017" name="Biotechnol. Biofuels">
        <title>Evaluation of environmental bacterial communities as a factor affecting the growth of duckweed Lemna minor.</title>
        <authorList>
            <person name="Ishizawa H."/>
            <person name="Kuroda M."/>
            <person name="Morikawa M."/>
            <person name="Ike M."/>
        </authorList>
    </citation>
    <scope>NUCLEOTIDE SEQUENCE [LARGE SCALE GENOMIC DNA]</scope>
    <source>
        <strain evidence="3">H3</strain>
    </source>
</reference>